<protein>
    <submittedName>
        <fullName evidence="1">Uncharacterized protein MSMEG_2716</fullName>
    </submittedName>
</protein>
<organism evidence="1">
    <name type="scientific">uncultured Nocardioidaceae bacterium</name>
    <dbReference type="NCBI Taxonomy" id="253824"/>
    <lineage>
        <taxon>Bacteria</taxon>
        <taxon>Bacillati</taxon>
        <taxon>Actinomycetota</taxon>
        <taxon>Actinomycetes</taxon>
        <taxon>Propionibacteriales</taxon>
        <taxon>Nocardioidaceae</taxon>
        <taxon>environmental samples</taxon>
    </lineage>
</organism>
<accession>A0A6J4LJ83</accession>
<sequence>MTSLEFTVEDIVPEPWSVAPNLVAKLHIEETTGEQVHALVLRAQVRIDAHRRGYSADEEPGLLDLFGPRRRWTETLKPFLWMHAMATVQGFTGATDVDLVLPCTYDFEVSGAKYLHALREGTIPLELLFSGTVFARGSTGFSVTQIPWDREARYELPVRHWRTLMDHYFPNAGWLRLERGTLDALNRYKSTRGMTSWDEALTSLLPESEEAVR</sequence>
<gene>
    <name evidence="1" type="ORF">AVDCRST_MAG72-430</name>
</gene>
<dbReference type="EMBL" id="CADCUJ010000019">
    <property type="protein sequence ID" value="CAA9334249.1"/>
    <property type="molecule type" value="Genomic_DNA"/>
</dbReference>
<evidence type="ECO:0000313" key="1">
    <source>
        <dbReference type="EMBL" id="CAA9334249.1"/>
    </source>
</evidence>
<proteinExistence type="predicted"/>
<dbReference type="AlphaFoldDB" id="A0A6J4LJ83"/>
<name>A0A6J4LJ83_9ACTN</name>
<reference evidence="1" key="1">
    <citation type="submission" date="2020-02" db="EMBL/GenBank/DDBJ databases">
        <authorList>
            <person name="Meier V. D."/>
        </authorList>
    </citation>
    <scope>NUCLEOTIDE SEQUENCE</scope>
    <source>
        <strain evidence="1">AVDCRST_MAG72</strain>
    </source>
</reference>
<dbReference type="Pfam" id="PF19562">
    <property type="entry name" value="DUF6084"/>
    <property type="match status" value="1"/>
</dbReference>
<dbReference type="InterPro" id="IPR045730">
    <property type="entry name" value="DUF6084"/>
</dbReference>